<dbReference type="GO" id="GO:0005737">
    <property type="term" value="C:cytoplasm"/>
    <property type="evidence" value="ECO:0007669"/>
    <property type="project" value="UniProtKB-SubCell"/>
</dbReference>
<feature type="binding site" evidence="3">
    <location>
        <position position="64"/>
    </location>
    <ligand>
        <name>Zn(2+)</name>
        <dbReference type="ChEBI" id="CHEBI:29105"/>
        <label>1</label>
        <note>catalytic</note>
    </ligand>
</feature>
<proteinExistence type="inferred from homology"/>
<feature type="binding site" evidence="3">
    <location>
        <position position="225"/>
    </location>
    <ligand>
        <name>Zn(2+)</name>
        <dbReference type="ChEBI" id="CHEBI:29105"/>
        <label>2</label>
        <note>catalytic</note>
    </ligand>
</feature>
<dbReference type="Gene3D" id="3.20.20.140">
    <property type="entry name" value="Metal-dependent hydrolases"/>
    <property type="match status" value="1"/>
</dbReference>
<organism evidence="5 6">
    <name type="scientific">Sporobacter termitidis DSM 10068</name>
    <dbReference type="NCBI Taxonomy" id="1123282"/>
    <lineage>
        <taxon>Bacteria</taxon>
        <taxon>Bacillati</taxon>
        <taxon>Bacillota</taxon>
        <taxon>Clostridia</taxon>
        <taxon>Eubacteriales</taxon>
        <taxon>Oscillospiraceae</taxon>
        <taxon>Sporobacter</taxon>
    </lineage>
</organism>
<dbReference type="GO" id="GO:0008798">
    <property type="term" value="F:beta-aspartyl-peptidase activity"/>
    <property type="evidence" value="ECO:0007669"/>
    <property type="project" value="InterPro"/>
</dbReference>
<dbReference type="Gene3D" id="2.30.40.10">
    <property type="entry name" value="Urease, subunit C, domain 1"/>
    <property type="match status" value="1"/>
</dbReference>
<dbReference type="InterPro" id="IPR050378">
    <property type="entry name" value="Metallo-dep_Hydrolases_sf"/>
</dbReference>
<feature type="domain" description="Amidohydrolase-related" evidence="4">
    <location>
        <begin position="54"/>
        <end position="349"/>
    </location>
</feature>
<keyword evidence="6" id="KW-1185">Reference proteome</keyword>
<dbReference type="STRING" id="1123282.SAMN02745823_02421"/>
<dbReference type="PANTHER" id="PTHR11647">
    <property type="entry name" value="HYDRANTOINASE/DIHYDROPYRIMIDINASE FAMILY MEMBER"/>
    <property type="match status" value="1"/>
</dbReference>
<evidence type="ECO:0000259" key="4">
    <source>
        <dbReference type="Pfam" id="PF01979"/>
    </source>
</evidence>
<evidence type="ECO:0000313" key="6">
    <source>
        <dbReference type="Proteomes" id="UP000183995"/>
    </source>
</evidence>
<dbReference type="PANTHER" id="PTHR11647:SF1">
    <property type="entry name" value="COLLAPSIN RESPONSE MEDIATOR PROTEIN"/>
    <property type="match status" value="1"/>
</dbReference>
<dbReference type="NCBIfam" id="TIGR01975">
    <property type="entry name" value="isoAsp_dipep"/>
    <property type="match status" value="1"/>
</dbReference>
<keyword evidence="1" id="KW-0482">Metalloprotease</keyword>
<dbReference type="InterPro" id="IPR006680">
    <property type="entry name" value="Amidohydro-rel"/>
</dbReference>
<dbReference type="InterPro" id="IPR032466">
    <property type="entry name" value="Metal_Hydrolase"/>
</dbReference>
<sequence>MLTLLRSVTCCCPQPAGEKDILIAGSKIYKIAPPGEIAGSPLFEKVVDCRGLTAFPGFIDQHVHILGAGGEQGFQSRLPELSAEEILSAGVTAVVGLLGADGVTRRMEALYAKAKALEAQGLSTYLYAGSYAVPPVTLTGSLLTDMTFIDKVVGAGEIAIADHRSTSPDACALVKIAAEVHLGGLLTEKAGVVHLHVGDGKDGLRVLREAVRESDLPLEMFVPTHTNRNPDLFRQAADYVRSGGRIDLTAGEQAGLTVPEAVRALAADGGALSRVTVSSDAGGSTPAGGAGKISALYSDFVEIIRQSVLPPHEAVRLFTENPAKVLKLNKGALREGGDADILVTDGGYHIKLLFAMGRLLLDRTA</sequence>
<evidence type="ECO:0000256" key="2">
    <source>
        <dbReference type="PIRSR" id="PIRSR001238-1"/>
    </source>
</evidence>
<comment type="function">
    <text evidence="1">Catalyzes the hydrolytic cleavage of a subset of L-isoaspartyl (L-beta-aspartyl) dipeptides. Used to degrade proteins damaged by L-isoaspartyl residues formation.</text>
</comment>
<reference evidence="5 6" key="1">
    <citation type="submission" date="2016-11" db="EMBL/GenBank/DDBJ databases">
        <authorList>
            <person name="Jaros S."/>
            <person name="Januszkiewicz K."/>
            <person name="Wedrychowicz H."/>
        </authorList>
    </citation>
    <scope>NUCLEOTIDE SEQUENCE [LARGE SCALE GENOMIC DNA]</scope>
    <source>
        <strain evidence="5 6">DSM 10068</strain>
    </source>
</reference>
<evidence type="ECO:0000256" key="1">
    <source>
        <dbReference type="PIRNR" id="PIRNR001238"/>
    </source>
</evidence>
<dbReference type="RefSeq" id="WP_073079313.1">
    <property type="nucleotide sequence ID" value="NZ_FQXV01000008.1"/>
</dbReference>
<dbReference type="InterPro" id="IPR010229">
    <property type="entry name" value="Pept_M38_dipep"/>
</dbReference>
<comment type="similarity">
    <text evidence="1">Belongs to the peptidase M38 family.</text>
</comment>
<dbReference type="GO" id="GO:0006508">
    <property type="term" value="P:proteolysis"/>
    <property type="evidence" value="ECO:0007669"/>
    <property type="project" value="UniProtKB-KW"/>
</dbReference>
<dbReference type="GO" id="GO:0008237">
    <property type="term" value="F:metallopeptidase activity"/>
    <property type="evidence" value="ECO:0007669"/>
    <property type="project" value="UniProtKB-KW"/>
</dbReference>
<comment type="cofactor">
    <cofactor evidence="1 3">
        <name>Zn(2+)</name>
        <dbReference type="ChEBI" id="CHEBI:29105"/>
    </cofactor>
    <text evidence="1 3">Binds 2 Zn(2+) ions per subunit.</text>
</comment>
<dbReference type="GO" id="GO:0016810">
    <property type="term" value="F:hydrolase activity, acting on carbon-nitrogen (but not peptide) bonds"/>
    <property type="evidence" value="ECO:0007669"/>
    <property type="project" value="InterPro"/>
</dbReference>
<dbReference type="InterPro" id="IPR011059">
    <property type="entry name" value="Metal-dep_hydrolase_composite"/>
</dbReference>
<keyword evidence="1" id="KW-0645">Protease</keyword>
<dbReference type="Proteomes" id="UP000183995">
    <property type="component" value="Unassembled WGS sequence"/>
</dbReference>
<keyword evidence="1 3" id="KW-0479">Metal-binding</keyword>
<keyword evidence="1" id="KW-0378">Hydrolase</keyword>
<protein>
    <recommendedName>
        <fullName evidence="1">Isoaspartyl dipeptidase</fullName>
        <ecNumber evidence="1">3.4.19.-</ecNumber>
    </recommendedName>
</protein>
<name>A0A1M5YDT4_9FIRM</name>
<evidence type="ECO:0000313" key="5">
    <source>
        <dbReference type="EMBL" id="SHI10195.1"/>
    </source>
</evidence>
<dbReference type="AlphaFoldDB" id="A0A1M5YDT4"/>
<comment type="subcellular location">
    <subcellularLocation>
        <location evidence="1">Cytoplasm</location>
    </subcellularLocation>
</comment>
<feature type="active site" description="Proton acceptor" evidence="2">
    <location>
        <position position="280"/>
    </location>
</feature>
<feature type="binding site" evidence="3">
    <location>
        <position position="280"/>
    </location>
    <ligand>
        <name>Zn(2+)</name>
        <dbReference type="ChEBI" id="CHEBI:29105"/>
        <label>1</label>
        <note>catalytic</note>
    </ligand>
</feature>
<feature type="binding site" evidence="3">
    <location>
        <position position="196"/>
    </location>
    <ligand>
        <name>Zn(2+)</name>
        <dbReference type="ChEBI" id="CHEBI:29105"/>
        <label>2</label>
        <note>catalytic</note>
    </ligand>
</feature>
<dbReference type="Pfam" id="PF01979">
    <property type="entry name" value="Amidohydro_1"/>
    <property type="match status" value="1"/>
</dbReference>
<evidence type="ECO:0000256" key="3">
    <source>
        <dbReference type="PIRSR" id="PIRSR001238-3"/>
    </source>
</evidence>
<feature type="binding site" evidence="3">
    <location>
        <position position="62"/>
    </location>
    <ligand>
        <name>Zn(2+)</name>
        <dbReference type="ChEBI" id="CHEBI:29105"/>
        <label>1</label>
        <note>catalytic</note>
    </ligand>
</feature>
<gene>
    <name evidence="5" type="ORF">SAMN02745823_02421</name>
</gene>
<dbReference type="SUPFAM" id="SSF51556">
    <property type="entry name" value="Metallo-dependent hydrolases"/>
    <property type="match status" value="1"/>
</dbReference>
<dbReference type="PIRSF" id="PIRSF001238">
    <property type="entry name" value="IadA"/>
    <property type="match status" value="1"/>
</dbReference>
<comment type="PTM">
    <text evidence="1">Carboxylation allows a single lysine to coordinate two zinc ions.</text>
</comment>
<dbReference type="OrthoDB" id="9775607at2"/>
<dbReference type="EC" id="3.4.19.-" evidence="1"/>
<dbReference type="EMBL" id="FQXV01000008">
    <property type="protein sequence ID" value="SHI10195.1"/>
    <property type="molecule type" value="Genomic_DNA"/>
</dbReference>
<dbReference type="SUPFAM" id="SSF51338">
    <property type="entry name" value="Composite domain of metallo-dependent hydrolases"/>
    <property type="match status" value="1"/>
</dbReference>
<dbReference type="GO" id="GO:0046872">
    <property type="term" value="F:metal ion binding"/>
    <property type="evidence" value="ECO:0007669"/>
    <property type="project" value="UniProtKB-KW"/>
</dbReference>
<accession>A0A1M5YDT4</accession>
<keyword evidence="1 3" id="KW-0862">Zinc</keyword>